<comment type="caution">
    <text evidence="3">The sequence shown here is derived from an EMBL/GenBank/DDBJ whole genome shotgun (WGS) entry which is preliminary data.</text>
</comment>
<gene>
    <name evidence="3" type="ORF">LJ725_03770</name>
</gene>
<dbReference type="Gene3D" id="3.40.50.970">
    <property type="match status" value="2"/>
</dbReference>
<dbReference type="Proteomes" id="UP001198862">
    <property type="component" value="Unassembled WGS sequence"/>
</dbReference>
<dbReference type="Pfam" id="PF20169">
    <property type="entry name" value="DUF6537"/>
    <property type="match status" value="1"/>
</dbReference>
<evidence type="ECO:0000256" key="1">
    <source>
        <dbReference type="ARBA" id="ARBA00023002"/>
    </source>
</evidence>
<name>A0ABS8KQZ2_9HYPH</name>
<evidence type="ECO:0000313" key="3">
    <source>
        <dbReference type="EMBL" id="MCC8428071.1"/>
    </source>
</evidence>
<keyword evidence="4" id="KW-1185">Reference proteome</keyword>
<dbReference type="InterPro" id="IPR019752">
    <property type="entry name" value="Pyrv/ketoisovalerate_OxRed_cat"/>
</dbReference>
<dbReference type="PANTHER" id="PTHR48084">
    <property type="entry name" value="2-OXOGLUTARATE OXIDOREDUCTASE SUBUNIT KORB-RELATED"/>
    <property type="match status" value="1"/>
</dbReference>
<dbReference type="InterPro" id="IPR046667">
    <property type="entry name" value="DUF6537"/>
</dbReference>
<dbReference type="CDD" id="cd07034">
    <property type="entry name" value="TPP_PYR_PFOR_IOR-alpha_like"/>
    <property type="match status" value="1"/>
</dbReference>
<dbReference type="RefSeq" id="WP_230549271.1">
    <property type="nucleotide sequence ID" value="NZ_JAJISD010000001.1"/>
</dbReference>
<dbReference type="NCBIfam" id="NF009588">
    <property type="entry name" value="PRK13029.1"/>
    <property type="match status" value="1"/>
</dbReference>
<dbReference type="NCBIfam" id="NF009589">
    <property type="entry name" value="PRK13030.1"/>
    <property type="match status" value="1"/>
</dbReference>
<dbReference type="InterPro" id="IPR017896">
    <property type="entry name" value="4Fe4S_Fe-S-bd"/>
</dbReference>
<dbReference type="InterPro" id="IPR029061">
    <property type="entry name" value="THDP-binding"/>
</dbReference>
<dbReference type="Gene3D" id="3.40.920.10">
    <property type="entry name" value="Pyruvate-ferredoxin oxidoreductase, PFOR, domain III"/>
    <property type="match status" value="1"/>
</dbReference>
<sequence length="1167" mass="126912">MPLAVTLDDKYILEKGRVYLTGTQALVRLPMMQRQRDVAAGLNTGGYISGYRGSPLGGFDQALWQAKKFIKKSHIEFQPGTNEDLAATALWGTQQIHLYPGARYDGVFGIWYGKGPGVDRSGDVFKHANYAGTSKHGGIVALAGDDHMAKSSTVAHQSEPAFMSAGMPVIHPASVQEYLDWGLHAFAMSRYSGLWVAFKVLSETVDSSASVYIDPHRVEIHTPTDFVLPPDGVHIRWPDDWLGQERRVVTVKQPAALAYWRANRLDRLMLGRPDARFGIVTVGKSYLDVRQALDELGIADAEAEALGLAIYKVGMVWPLETEGATAFATGKREILVIEEKRNLIEQQLKEALFNAPADRRPVVVGKTDERGQKLLRTDGELTPFEIASAIVARFGLESFSGRTKERFEALKRRAGRQVRNEAGLARVPYFCSGCPHNSSTKVPDGSMAMAGIGCHTLAIGMERNTKTFTHMGAEGAPWVGASHFTDMPHVFQNLGDGTYFHSGYLAIRHAVATNTNITYKILYNDAVAMTGGQPHDGNVHPWTISQQVYAEGVRRIALVSDEPDKYPLGTEWAPHVSFHHRDQLDEVQRELRDYKGVSVLIYDQTCAAEKRRRRKRGTFPDPNKRLFINEAVCEGCGDCSVKSNCLSVVPVETEFGRKRAIDQSSCNKDFSCQNGFCPSFVSVEGGSLRKGKAVTAKKTDAAAKPAEPEMPAAPALPSVEDRPYGVLITGIGGTGVVTIGAIMGMAAHIEGKGATVLDQLGMAQKGGAVISHVRIGATPEALHAVRLAAGGANVLLGCDLVVSASPNALASLEPGVSRAVVNTHETITGEFTRHPDLAFPANTLKLSVEAAAGADAVEFLDATGIATALMGDSIATNMFVLGYAYQKGLIPLAHESIERAIELNGAAVPMNLAAFRWGRRAAADRAAVEKLVAPKATKDNVVAFTRSQPKTLDEIVASRTKHLTGYQNAALAQRYKALVDKVRAAEQKIGQTGLAEAVALYYAKLLAYKDEYEVARLYSEAAFQAGLSKQFEGDYKLKFHLAPPLFSSRDPQTGQLIKQEFGAWMLPAFRMLAKLKGLRGTAFDVFGYTEERKTERRLIADYEALIAELLAGLSAQNHALAIKLASIPDDIRGYGHVKDAHLAKAKKKEADLLHQWRNPEAMKAAAE</sequence>
<dbReference type="CDD" id="cd02008">
    <property type="entry name" value="TPP_IOR_alpha"/>
    <property type="match status" value="1"/>
</dbReference>
<dbReference type="SUPFAM" id="SSF52518">
    <property type="entry name" value="Thiamin diphosphate-binding fold (THDP-binding)"/>
    <property type="match status" value="2"/>
</dbReference>
<dbReference type="InterPro" id="IPR011766">
    <property type="entry name" value="TPP_enzyme_TPP-bd"/>
</dbReference>
<dbReference type="PANTHER" id="PTHR48084:SF3">
    <property type="entry name" value="SUBUNIT OF PYRUVATE:FLAVODOXIN OXIDOREDUCTASE"/>
    <property type="match status" value="1"/>
</dbReference>
<dbReference type="InterPro" id="IPR051457">
    <property type="entry name" value="2-oxoacid:Fd_oxidoreductase"/>
</dbReference>
<reference evidence="3 4" key="1">
    <citation type="submission" date="2021-11" db="EMBL/GenBank/DDBJ databases">
        <authorList>
            <person name="Lee D.-H."/>
            <person name="Kim S.-B."/>
        </authorList>
    </citation>
    <scope>NUCLEOTIDE SEQUENCE [LARGE SCALE GENOMIC DNA]</scope>
    <source>
        <strain evidence="3 4">KCTC 52223</strain>
    </source>
</reference>
<evidence type="ECO:0000313" key="4">
    <source>
        <dbReference type="Proteomes" id="UP001198862"/>
    </source>
</evidence>
<dbReference type="Pfam" id="PF01558">
    <property type="entry name" value="POR"/>
    <property type="match status" value="1"/>
</dbReference>
<dbReference type="EMBL" id="JAJISD010000001">
    <property type="protein sequence ID" value="MCC8428071.1"/>
    <property type="molecule type" value="Genomic_DNA"/>
</dbReference>
<accession>A0ABS8KQZ2</accession>
<dbReference type="SUPFAM" id="SSF53323">
    <property type="entry name" value="Pyruvate-ferredoxin oxidoreductase, PFOR, domain III"/>
    <property type="match status" value="1"/>
</dbReference>
<feature type="domain" description="4Fe-4S ferredoxin-type" evidence="2">
    <location>
        <begin position="624"/>
        <end position="654"/>
    </location>
</feature>
<dbReference type="Pfam" id="PF02775">
    <property type="entry name" value="TPP_enzyme_C"/>
    <property type="match status" value="1"/>
</dbReference>
<dbReference type="PROSITE" id="PS51379">
    <property type="entry name" value="4FE4S_FER_2"/>
    <property type="match status" value="1"/>
</dbReference>
<proteinExistence type="predicted"/>
<evidence type="ECO:0000259" key="2">
    <source>
        <dbReference type="PROSITE" id="PS51379"/>
    </source>
</evidence>
<keyword evidence="1" id="KW-0560">Oxidoreductase</keyword>
<organism evidence="3 4">
    <name type="scientific">Reyranella aquatilis</name>
    <dbReference type="NCBI Taxonomy" id="2035356"/>
    <lineage>
        <taxon>Bacteria</taxon>
        <taxon>Pseudomonadati</taxon>
        <taxon>Pseudomonadota</taxon>
        <taxon>Alphaproteobacteria</taxon>
        <taxon>Hyphomicrobiales</taxon>
        <taxon>Reyranellaceae</taxon>
        <taxon>Reyranella</taxon>
    </lineage>
</organism>
<protein>
    <submittedName>
        <fullName evidence="3">Indolepyruvate ferredoxin oxidoreductase family protein</fullName>
    </submittedName>
</protein>
<dbReference type="InterPro" id="IPR002869">
    <property type="entry name" value="Pyrv_flavodox_OxRed_cen"/>
</dbReference>
<dbReference type="InterPro" id="IPR002880">
    <property type="entry name" value="Pyrv_Fd/Flavodoxin_OxRdtase_N"/>
</dbReference>